<dbReference type="EMBL" id="FCOR01000016">
    <property type="protein sequence ID" value="CVK17107.1"/>
    <property type="molecule type" value="Genomic_DNA"/>
</dbReference>
<evidence type="ECO:0000313" key="2">
    <source>
        <dbReference type="Proteomes" id="UP000182761"/>
    </source>
</evidence>
<evidence type="ECO:0000313" key="1">
    <source>
        <dbReference type="EMBL" id="CVK17107.1"/>
    </source>
</evidence>
<dbReference type="RefSeq" id="WP_055426278.1">
    <property type="nucleotide sequence ID" value="NZ_FCOR01000016.1"/>
</dbReference>
<dbReference type="Proteomes" id="UP000182761">
    <property type="component" value="Unassembled WGS sequence"/>
</dbReference>
<protein>
    <submittedName>
        <fullName evidence="1">Uncharacterized protein</fullName>
    </submittedName>
</protein>
<dbReference type="STRING" id="1586267.GCA_001418685_01974"/>
<reference evidence="1 2" key="1">
    <citation type="submission" date="2016-01" db="EMBL/GenBank/DDBJ databases">
        <authorList>
            <person name="McClelland M."/>
            <person name="Jain A."/>
            <person name="Saraogi P."/>
            <person name="Mendelson R."/>
            <person name="Westerman R."/>
            <person name="SanMiguel P."/>
            <person name="Csonka L."/>
        </authorList>
    </citation>
    <scope>NUCLEOTIDE SEQUENCE [LARGE SCALE GENOMIC DNA]</scope>
    <source>
        <strain evidence="1 2">R-53146</strain>
    </source>
</reference>
<keyword evidence="2" id="KW-1185">Reference proteome</keyword>
<proteinExistence type="predicted"/>
<accession>A0A0X3ASR3</accession>
<dbReference type="AlphaFoldDB" id="A0A0X3ASR3"/>
<sequence>MITILKSIQKRINEIKEIAYVDEDWGQLDYYDTRPPVQWPCALITLNDGSFSNIGRDKNKTPSNRQQGIITLDITVANLKLTNTSFKSSSFQKDQGWDIWNLIEKIHEKLHGWKPDHKASGSLIRASCKSIRRNDAIQEIHIIYTLVLNNI</sequence>
<dbReference type="OrthoDB" id="881421at2"/>
<gene>
    <name evidence="1" type="ORF">Ga0061079_1169</name>
</gene>
<organism evidence="1 2">
    <name type="scientific">Apibacter mensalis</name>
    <dbReference type="NCBI Taxonomy" id="1586267"/>
    <lineage>
        <taxon>Bacteria</taxon>
        <taxon>Pseudomonadati</taxon>
        <taxon>Bacteroidota</taxon>
        <taxon>Flavobacteriia</taxon>
        <taxon>Flavobacteriales</taxon>
        <taxon>Weeksellaceae</taxon>
        <taxon>Apibacter</taxon>
    </lineage>
</organism>
<name>A0A0X3ASR3_9FLAO</name>